<evidence type="ECO:0000256" key="11">
    <source>
        <dbReference type="SAM" id="MobiDB-lite"/>
    </source>
</evidence>
<sequence length="700" mass="79561">MVENTRIASDQDYEINDPYDDRTTATHLQQRSKVLSGKIANVLSVSYADGEIRDALRALESTNVYNTPDVRRRLHLEVQKEVINCNGEIIDQFGTVAERLRRVGHTISKLNKCCDSMHQQLVAARRENAPILEETSMLLTQRQESETKKQLLEAFNQHFIISEDELRVLTANADIIDDSFFETLARVKGIHKDCQVLLGTENQRLGLELMEQSSRNLNSAYQKLYWWVQREFKLLNFENLQVGSTIRRALKALAERPTLFENCLDFFAEARQHVLVDMFYSALTGSDNNNDGDGATKPIEYHSHDPLRYVGDMLAWTHAASVSEREALENLAMADGDEISRGIRKGMTSEPWSGIDSEVFDGRKALEGLVGRNLASVIQVLRQRVEQVIQNQEDPVLTYKFVNLLYFYHVTFAKLLGSESILLENLEALEEFAFDQFRTIMVENVRFVQADNGRAPPDLRSPGFLIEALDNLKVLIKSFDASLTPIPSREKDFERVMSVALDPFLDVCRKISQDYEEPFYSTFLINCLQATQATLSGYDFVQQKIVRLEDDIKSYTTHLIEFQHSFFLHNSGLYPMIATLAPLSETQPDIVQSMRTLPIFQPAALRVASQTVDDFLPSALMDAKENLKYLYNKQMVSNITAEAAERFCEDFEFIEGQLAASDQSDATAKGDQEYAGSNKLTEPLRQSFPRTSGEIRVLLS</sequence>
<evidence type="ECO:0000259" key="13">
    <source>
        <dbReference type="Pfam" id="PF20653"/>
    </source>
</evidence>
<dbReference type="InterPro" id="IPR010490">
    <property type="entry name" value="COG6"/>
</dbReference>
<dbReference type="AlphaFoldDB" id="A0A8H3IJA3"/>
<keyword evidence="4 10" id="KW-0813">Transport</keyword>
<feature type="domain" description="Conserved oligomeric complex COG6 N-terminal" evidence="12">
    <location>
        <begin position="61"/>
        <end position="171"/>
    </location>
</feature>
<reference evidence="14" key="1">
    <citation type="submission" date="2021-03" db="EMBL/GenBank/DDBJ databases">
        <authorList>
            <person name="Tagirdzhanova G."/>
        </authorList>
    </citation>
    <scope>NUCLEOTIDE SEQUENCE</scope>
</reference>
<comment type="subcellular location">
    <subcellularLocation>
        <location evidence="1 10">Golgi apparatus membrane</location>
        <topology evidence="1 10">Peripheral membrane protein</topology>
    </subcellularLocation>
</comment>
<comment type="function">
    <text evidence="10">Acts as component of the peripheral membrane COG complex that is involved in intra-Golgi protein trafficking. COG is located at the cis-Golgi, and regulates tethering of retrograde intra-Golgi vesicles and possibly a number of other membrane trafficking events.</text>
</comment>
<evidence type="ECO:0000256" key="7">
    <source>
        <dbReference type="ARBA" id="ARBA00023136"/>
    </source>
</evidence>
<keyword evidence="6 10" id="KW-0333">Golgi apparatus</keyword>
<dbReference type="GO" id="GO:0017119">
    <property type="term" value="C:Golgi transport complex"/>
    <property type="evidence" value="ECO:0007669"/>
    <property type="project" value="UniProtKB-UniRule"/>
</dbReference>
<dbReference type="GO" id="GO:0000139">
    <property type="term" value="C:Golgi membrane"/>
    <property type="evidence" value="ECO:0007669"/>
    <property type="project" value="UniProtKB-SubCell"/>
</dbReference>
<evidence type="ECO:0000256" key="5">
    <source>
        <dbReference type="ARBA" id="ARBA00022927"/>
    </source>
</evidence>
<name>A0A8H3IJA3_9LECA</name>
<proteinExistence type="inferred from homology"/>
<dbReference type="GO" id="GO:0015031">
    <property type="term" value="P:protein transport"/>
    <property type="evidence" value="ECO:0007669"/>
    <property type="project" value="UniProtKB-KW"/>
</dbReference>
<comment type="caution">
    <text evidence="14">The sequence shown here is derived from an EMBL/GenBank/DDBJ whole genome shotgun (WGS) entry which is preliminary data.</text>
</comment>
<comment type="subunit">
    <text evidence="10">Component of the conserved oligomeric Golgi complex.</text>
</comment>
<feature type="region of interest" description="Disordered" evidence="11">
    <location>
        <begin position="662"/>
        <end position="681"/>
    </location>
</feature>
<evidence type="ECO:0000256" key="2">
    <source>
        <dbReference type="ARBA" id="ARBA00011023"/>
    </source>
</evidence>
<comment type="similarity">
    <text evidence="2 10">Belongs to the COG6 family.</text>
</comment>
<evidence type="ECO:0000259" key="12">
    <source>
        <dbReference type="Pfam" id="PF06419"/>
    </source>
</evidence>
<feature type="domain" description="Conserved Oligomeric Golgi complex subunit 6 C-terminal" evidence="13">
    <location>
        <begin position="203"/>
        <end position="699"/>
    </location>
</feature>
<dbReference type="PANTHER" id="PTHR21506:SF0">
    <property type="entry name" value="CONSERVED OLIGOMERIC GOLGI COMPLEX SUBUNIT 6"/>
    <property type="match status" value="1"/>
</dbReference>
<evidence type="ECO:0000256" key="8">
    <source>
        <dbReference type="ARBA" id="ARBA00031348"/>
    </source>
</evidence>
<accession>A0A8H3IJA3</accession>
<keyword evidence="7 10" id="KW-0472">Membrane</keyword>
<evidence type="ECO:0000313" key="14">
    <source>
        <dbReference type="EMBL" id="CAF9917615.1"/>
    </source>
</evidence>
<comment type="function">
    <text evidence="9">Acts as a component of the peripheral membrane COG complex that is involved in intra-Golgi protein trafficking. COG is located at the cis-Golgi, and regulates tethering of retrograde intra-Golgi vesicles and possibly a number of other membrane trafficking events.</text>
</comment>
<evidence type="ECO:0000313" key="15">
    <source>
        <dbReference type="Proteomes" id="UP000664521"/>
    </source>
</evidence>
<evidence type="ECO:0000256" key="3">
    <source>
        <dbReference type="ARBA" id="ARBA00020973"/>
    </source>
</evidence>
<dbReference type="Pfam" id="PF06419">
    <property type="entry name" value="COG6_N"/>
    <property type="match status" value="1"/>
</dbReference>
<dbReference type="GO" id="GO:0006891">
    <property type="term" value="P:intra-Golgi vesicle-mediated transport"/>
    <property type="evidence" value="ECO:0007669"/>
    <property type="project" value="UniProtKB-UniRule"/>
</dbReference>
<dbReference type="Proteomes" id="UP000664521">
    <property type="component" value="Unassembled WGS sequence"/>
</dbReference>
<gene>
    <name evidence="14" type="primary">COG6</name>
    <name evidence="14" type="ORF">HETSPECPRED_003539</name>
</gene>
<evidence type="ECO:0000256" key="6">
    <source>
        <dbReference type="ARBA" id="ARBA00023034"/>
    </source>
</evidence>
<dbReference type="EMBL" id="CAJPDS010000020">
    <property type="protein sequence ID" value="CAF9917615.1"/>
    <property type="molecule type" value="Genomic_DNA"/>
</dbReference>
<keyword evidence="5 10" id="KW-0653">Protein transport</keyword>
<organism evidence="14 15">
    <name type="scientific">Heterodermia speciosa</name>
    <dbReference type="NCBI Taxonomy" id="116794"/>
    <lineage>
        <taxon>Eukaryota</taxon>
        <taxon>Fungi</taxon>
        <taxon>Dikarya</taxon>
        <taxon>Ascomycota</taxon>
        <taxon>Pezizomycotina</taxon>
        <taxon>Lecanoromycetes</taxon>
        <taxon>OSLEUM clade</taxon>
        <taxon>Lecanoromycetidae</taxon>
        <taxon>Caliciales</taxon>
        <taxon>Physciaceae</taxon>
        <taxon>Heterodermia</taxon>
    </lineage>
</organism>
<evidence type="ECO:0000256" key="1">
    <source>
        <dbReference type="ARBA" id="ARBA00004395"/>
    </source>
</evidence>
<dbReference type="Pfam" id="PF20653">
    <property type="entry name" value="COG6_C"/>
    <property type="match status" value="1"/>
</dbReference>
<keyword evidence="15" id="KW-1185">Reference proteome</keyword>
<evidence type="ECO:0000256" key="9">
    <source>
        <dbReference type="ARBA" id="ARBA00043873"/>
    </source>
</evidence>
<dbReference type="InterPro" id="IPR048369">
    <property type="entry name" value="COG6_C"/>
</dbReference>
<evidence type="ECO:0000256" key="4">
    <source>
        <dbReference type="ARBA" id="ARBA00022448"/>
    </source>
</evidence>
<evidence type="ECO:0000256" key="10">
    <source>
        <dbReference type="RuleBase" id="RU365075"/>
    </source>
</evidence>
<dbReference type="InterPro" id="IPR048368">
    <property type="entry name" value="COG6_N"/>
</dbReference>
<protein>
    <recommendedName>
        <fullName evidence="3 10">Conserved oligomeric Golgi complex subunit 6</fullName>
        <shortName evidence="10">COG complex subunit 6</shortName>
    </recommendedName>
    <alternativeName>
        <fullName evidence="8 10">Component of oligomeric Golgi complex 6</fullName>
    </alternativeName>
</protein>
<dbReference type="OrthoDB" id="272987at2759"/>
<dbReference type="SMART" id="SM01087">
    <property type="entry name" value="COG6"/>
    <property type="match status" value="1"/>
</dbReference>
<dbReference type="PANTHER" id="PTHR21506">
    <property type="entry name" value="COMPONENT OF OLIGOMERIC GOLGI COMPLEX 6"/>
    <property type="match status" value="1"/>
</dbReference>